<dbReference type="Pfam" id="PF07715">
    <property type="entry name" value="Plug"/>
    <property type="match status" value="1"/>
</dbReference>
<evidence type="ECO:0000313" key="11">
    <source>
        <dbReference type="Proteomes" id="UP000181870"/>
    </source>
</evidence>
<evidence type="ECO:0000256" key="4">
    <source>
        <dbReference type="ARBA" id="ARBA00022692"/>
    </source>
</evidence>
<keyword evidence="3 7" id="KW-1134">Transmembrane beta strand</keyword>
<reference evidence="10 11" key="1">
    <citation type="submission" date="2016-10" db="EMBL/GenBank/DDBJ databases">
        <authorList>
            <person name="de Groot N.N."/>
        </authorList>
    </citation>
    <scope>NUCLEOTIDE SEQUENCE [LARGE SCALE GENOMIC DNA]</scope>
    <source>
        <strain evidence="10 11">NLAE-zl-C57</strain>
    </source>
</reference>
<proteinExistence type="inferred from homology"/>
<dbReference type="EMBL" id="FNDO01000031">
    <property type="protein sequence ID" value="SDI21260.1"/>
    <property type="molecule type" value="Genomic_DNA"/>
</dbReference>
<evidence type="ECO:0000256" key="6">
    <source>
        <dbReference type="ARBA" id="ARBA00023237"/>
    </source>
</evidence>
<dbReference type="InterPro" id="IPR008969">
    <property type="entry name" value="CarboxyPept-like_regulatory"/>
</dbReference>
<gene>
    <name evidence="10" type="ORF">SAMN05192582_103111</name>
</gene>
<dbReference type="Gene3D" id="2.40.170.20">
    <property type="entry name" value="TonB-dependent receptor, beta-barrel domain"/>
    <property type="match status" value="1"/>
</dbReference>
<dbReference type="NCBIfam" id="TIGR04056">
    <property type="entry name" value="OMP_RagA_SusC"/>
    <property type="match status" value="1"/>
</dbReference>
<dbReference type="Gene3D" id="3.55.50.30">
    <property type="match status" value="1"/>
</dbReference>
<dbReference type="InterPro" id="IPR037066">
    <property type="entry name" value="Plug_dom_sf"/>
</dbReference>
<dbReference type="RefSeq" id="WP_074637961.1">
    <property type="nucleotide sequence ID" value="NZ_FNDO01000031.1"/>
</dbReference>
<dbReference type="Pfam" id="PF13715">
    <property type="entry name" value="CarbopepD_reg_2"/>
    <property type="match status" value="1"/>
</dbReference>
<dbReference type="InterPro" id="IPR039426">
    <property type="entry name" value="TonB-dep_rcpt-like"/>
</dbReference>
<protein>
    <submittedName>
        <fullName evidence="10">TonB-linked outer membrane protein, SusC/RagA family</fullName>
    </submittedName>
</protein>
<dbReference type="GO" id="GO:0009279">
    <property type="term" value="C:cell outer membrane"/>
    <property type="evidence" value="ECO:0007669"/>
    <property type="project" value="UniProtKB-SubCell"/>
</dbReference>
<feature type="domain" description="TonB-dependent receptor plug" evidence="8">
    <location>
        <begin position="207"/>
        <end position="340"/>
    </location>
</feature>
<dbReference type="InterPro" id="IPR023997">
    <property type="entry name" value="TonB-dep_OMP_SusC/RagA_CS"/>
</dbReference>
<evidence type="ECO:0000256" key="2">
    <source>
        <dbReference type="ARBA" id="ARBA00022448"/>
    </source>
</evidence>
<dbReference type="Proteomes" id="UP000181870">
    <property type="component" value="Unassembled WGS sequence"/>
</dbReference>
<name>A0A1G8IS18_BACOV</name>
<keyword evidence="4 7" id="KW-0812">Transmembrane</keyword>
<dbReference type="NCBIfam" id="TIGR04057">
    <property type="entry name" value="SusC_RagA_signa"/>
    <property type="match status" value="1"/>
</dbReference>
<dbReference type="PROSITE" id="PS52016">
    <property type="entry name" value="TONB_DEPENDENT_REC_3"/>
    <property type="match status" value="1"/>
</dbReference>
<sequence>MKKNQAQKFIVLFLFFLFAYSWRVEAQTGKEKQITMEFKNEGLPSIFKRFEKVSGYKVLFIYDEISSYTSTGKVEKATVDEALKVIIGKNPLKYHIDGQFINITKEDSKKFFSQVKGKVFSEEDGLPVIGATIIVEDANNIRAITDNNGNFQLSNVSKDSRVRISYVGLETQFLNPSSYMSVVMKSDTKALDEVVVTGMFNRKKEGFTGSAVTIKGEELKKYSTNNVAKAIAAVAPGLRIMDNINMGSNPNNLPDMRMRGGANMDLNAQATVDLNSASNDVLAVQGEYETYANQPLLIMDGFEISIQTLADMDPDRVASIVVLKDAAATAIYGSRAANGVIVIESKTPKPGRIWVTYGGELRIEAPDMTGYNLMNAREKIDAELQSGLYTYGGETVEKWQLYQSKLREVLAGVNTYWLDKPLQTAFQQRHTVTLEGGDEALRYRMYVGYNSSPGVMKDSKRDVLTGSLDFQYRLKKVLLKNSITLDNSVANESPWGSFSEYTRLNPYLRPYGENGEIQKRLDNFEGVGGESSYLNPMYNTTFNSKDQSKNFTVRELFKVEYNPTNELRFEGAFNLSKSVGHRDIFRPAQHTLFDNVTDPTLRGDYRRSQSEAVNWGIDLTGSWNKQLEDHYLTANARMSVLENNSETYGNYVTGFPNDNMDNLLFGKKYNEKVTGDERTTRSIGWVAAGGYSYKYKYSFDFNIRLDGSSQFGKNNRWAPFWSTGLRWDLKKENFLKDVSFISDFILRGTYGTTGSQGFDPYQAHGYYTYSNLLLPYYSSDATGSEILAMHNESLKWQTTKSTNLALELGFFDQRFTARVEYYRKITDNMVANISLAPSLGFSSYPENLGKIENKGWEISLSAIPYKNTAKQAYWTITVNGSHNTDKLLKISEAMKYRNDKSASDLKDTPLPRYEEGESLSRIWVVRSLGIDPASGDEILLKRNGEMTSAVNWSANDVVPIGNTEPKWQGYINSSFTYRGWGADVSFRYQFGGQVYNQTLLDKVENANLKYNVDRRVTQLRWAKPGDKAQFRILNPNGLETKATSRFIMDENIFQGSSLSVYYRMDRTNTKFISHWGLSSAKVTFNMEDFFYWSTVKRERGLYYPYSRQFTFALNVAF</sequence>
<evidence type="ECO:0000256" key="5">
    <source>
        <dbReference type="ARBA" id="ARBA00023136"/>
    </source>
</evidence>
<dbReference type="InterPro" id="IPR036942">
    <property type="entry name" value="Beta-barrel_TonB_sf"/>
</dbReference>
<dbReference type="AlphaFoldDB" id="A0A1G8IS18"/>
<keyword evidence="5 7" id="KW-0472">Membrane</keyword>
<evidence type="ECO:0000256" key="1">
    <source>
        <dbReference type="ARBA" id="ARBA00004571"/>
    </source>
</evidence>
<dbReference type="Pfam" id="PF16344">
    <property type="entry name" value="FecR_C"/>
    <property type="match status" value="1"/>
</dbReference>
<dbReference type="SUPFAM" id="SSF56935">
    <property type="entry name" value="Porins"/>
    <property type="match status" value="1"/>
</dbReference>
<evidence type="ECO:0000313" key="10">
    <source>
        <dbReference type="EMBL" id="SDI21260.1"/>
    </source>
</evidence>
<evidence type="ECO:0000256" key="3">
    <source>
        <dbReference type="ARBA" id="ARBA00022452"/>
    </source>
</evidence>
<dbReference type="Gene3D" id="2.60.40.1120">
    <property type="entry name" value="Carboxypeptidase-like, regulatory domain"/>
    <property type="match status" value="1"/>
</dbReference>
<keyword evidence="6 7" id="KW-0998">Cell outer membrane</keyword>
<keyword evidence="2 7" id="KW-0813">Transport</keyword>
<dbReference type="SUPFAM" id="SSF49464">
    <property type="entry name" value="Carboxypeptidase regulatory domain-like"/>
    <property type="match status" value="1"/>
</dbReference>
<feature type="domain" description="Protein FecR C-terminal" evidence="9">
    <location>
        <begin position="36"/>
        <end position="102"/>
    </location>
</feature>
<dbReference type="InterPro" id="IPR023996">
    <property type="entry name" value="TonB-dep_OMP_SusC/RagA"/>
</dbReference>
<dbReference type="InterPro" id="IPR012910">
    <property type="entry name" value="Plug_dom"/>
</dbReference>
<comment type="subcellular location">
    <subcellularLocation>
        <location evidence="1 7">Cell outer membrane</location>
        <topology evidence="1 7">Multi-pass membrane protein</topology>
    </subcellularLocation>
</comment>
<dbReference type="Gene3D" id="2.170.130.10">
    <property type="entry name" value="TonB-dependent receptor, plug domain"/>
    <property type="match status" value="1"/>
</dbReference>
<accession>A0A1G8IS18</accession>
<comment type="similarity">
    <text evidence="7">Belongs to the TonB-dependent receptor family.</text>
</comment>
<dbReference type="InterPro" id="IPR032508">
    <property type="entry name" value="FecR_C"/>
</dbReference>
<evidence type="ECO:0000256" key="7">
    <source>
        <dbReference type="PROSITE-ProRule" id="PRU01360"/>
    </source>
</evidence>
<organism evidence="10 11">
    <name type="scientific">Bacteroides ovatus</name>
    <dbReference type="NCBI Taxonomy" id="28116"/>
    <lineage>
        <taxon>Bacteria</taxon>
        <taxon>Pseudomonadati</taxon>
        <taxon>Bacteroidota</taxon>
        <taxon>Bacteroidia</taxon>
        <taxon>Bacteroidales</taxon>
        <taxon>Bacteroidaceae</taxon>
        <taxon>Bacteroides</taxon>
    </lineage>
</organism>
<evidence type="ECO:0000259" key="9">
    <source>
        <dbReference type="Pfam" id="PF16344"/>
    </source>
</evidence>
<evidence type="ECO:0000259" key="8">
    <source>
        <dbReference type="Pfam" id="PF07715"/>
    </source>
</evidence>